<dbReference type="Gene3D" id="3.40.50.300">
    <property type="entry name" value="P-loop containing nucleotide triphosphate hydrolases"/>
    <property type="match status" value="1"/>
</dbReference>
<dbReference type="InterPro" id="IPR017871">
    <property type="entry name" value="ABC_transporter-like_CS"/>
</dbReference>
<evidence type="ECO:0000256" key="6">
    <source>
        <dbReference type="ARBA" id="ARBA00023251"/>
    </source>
</evidence>
<comment type="similarity">
    <text evidence="2">Belongs to the ABC transporter superfamily.</text>
</comment>
<evidence type="ECO:0000313" key="8">
    <source>
        <dbReference type="EMBL" id="GCD32968.1"/>
    </source>
</evidence>
<dbReference type="GO" id="GO:0005886">
    <property type="term" value="C:plasma membrane"/>
    <property type="evidence" value="ECO:0007669"/>
    <property type="project" value="UniProtKB-SubCell"/>
</dbReference>
<dbReference type="Pfam" id="PF00005">
    <property type="entry name" value="ABC_tran"/>
    <property type="match status" value="1"/>
</dbReference>
<evidence type="ECO:0000256" key="2">
    <source>
        <dbReference type="ARBA" id="ARBA00005417"/>
    </source>
</evidence>
<dbReference type="InterPro" id="IPR003439">
    <property type="entry name" value="ABC_transporter-like_ATP-bd"/>
</dbReference>
<dbReference type="EMBL" id="BHZC01000001">
    <property type="protein sequence ID" value="GCD32968.1"/>
    <property type="molecule type" value="Genomic_DNA"/>
</dbReference>
<protein>
    <submittedName>
        <fullName evidence="8">Multidrug ABC transporter ATP-binding protein</fullName>
    </submittedName>
</protein>
<evidence type="ECO:0000256" key="3">
    <source>
        <dbReference type="ARBA" id="ARBA00022448"/>
    </source>
</evidence>
<dbReference type="AlphaFoldDB" id="A0A7U9KQL7"/>
<dbReference type="InterPro" id="IPR003593">
    <property type="entry name" value="AAA+_ATPase"/>
</dbReference>
<evidence type="ECO:0000256" key="1">
    <source>
        <dbReference type="ARBA" id="ARBA00004202"/>
    </source>
</evidence>
<dbReference type="OrthoDB" id="9804819at2"/>
<reference evidence="8 9" key="1">
    <citation type="submission" date="2018-11" db="EMBL/GenBank/DDBJ databases">
        <title>Whole genome sequence of Streptomyces chrestomyceticus NBRC 13444(T).</title>
        <authorList>
            <person name="Komaki H."/>
            <person name="Tamura T."/>
        </authorList>
    </citation>
    <scope>NUCLEOTIDE SEQUENCE [LARGE SCALE GENOMIC DNA]</scope>
    <source>
        <strain evidence="8 9">NBRC 13444</strain>
    </source>
</reference>
<dbReference type="InterPro" id="IPR050763">
    <property type="entry name" value="ABC_transporter_ATP-binding"/>
</dbReference>
<dbReference type="SMART" id="SM00382">
    <property type="entry name" value="AAA"/>
    <property type="match status" value="1"/>
</dbReference>
<dbReference type="InterPro" id="IPR027417">
    <property type="entry name" value="P-loop_NTPase"/>
</dbReference>
<evidence type="ECO:0000256" key="4">
    <source>
        <dbReference type="ARBA" id="ARBA00022741"/>
    </source>
</evidence>
<dbReference type="GO" id="GO:0046677">
    <property type="term" value="P:response to antibiotic"/>
    <property type="evidence" value="ECO:0007669"/>
    <property type="project" value="UniProtKB-KW"/>
</dbReference>
<keyword evidence="6" id="KW-0046">Antibiotic resistance</keyword>
<keyword evidence="3" id="KW-0813">Transport</keyword>
<evidence type="ECO:0000313" key="9">
    <source>
        <dbReference type="Proteomes" id="UP000287830"/>
    </source>
</evidence>
<proteinExistence type="inferred from homology"/>
<dbReference type="GO" id="GO:0016887">
    <property type="term" value="F:ATP hydrolysis activity"/>
    <property type="evidence" value="ECO:0007669"/>
    <property type="project" value="InterPro"/>
</dbReference>
<accession>A0A7U9KQL7</accession>
<dbReference type="PROSITE" id="PS50893">
    <property type="entry name" value="ABC_TRANSPORTER_2"/>
    <property type="match status" value="1"/>
</dbReference>
<keyword evidence="4" id="KW-0547">Nucleotide-binding</keyword>
<dbReference type="PANTHER" id="PTHR42711">
    <property type="entry name" value="ABC TRANSPORTER ATP-BINDING PROTEIN"/>
    <property type="match status" value="1"/>
</dbReference>
<keyword evidence="5 8" id="KW-0067">ATP-binding</keyword>
<dbReference type="PROSITE" id="PS00211">
    <property type="entry name" value="ABC_TRANSPORTER_1"/>
    <property type="match status" value="1"/>
</dbReference>
<organism evidence="8 9">
    <name type="scientific">Streptomyces chrestomyceticus JCM 4735</name>
    <dbReference type="NCBI Taxonomy" id="1306181"/>
    <lineage>
        <taxon>Bacteria</taxon>
        <taxon>Bacillati</taxon>
        <taxon>Actinomycetota</taxon>
        <taxon>Actinomycetes</taxon>
        <taxon>Kitasatosporales</taxon>
        <taxon>Streptomycetaceae</taxon>
        <taxon>Streptomyces</taxon>
    </lineage>
</organism>
<comment type="subcellular location">
    <subcellularLocation>
        <location evidence="1">Cell membrane</location>
        <topology evidence="1">Peripheral membrane protein</topology>
    </subcellularLocation>
</comment>
<dbReference type="Proteomes" id="UP000287830">
    <property type="component" value="Unassembled WGS sequence"/>
</dbReference>
<dbReference type="RefSeq" id="WP_125043523.1">
    <property type="nucleotide sequence ID" value="NZ_BHZC01000001.1"/>
</dbReference>
<evidence type="ECO:0000256" key="5">
    <source>
        <dbReference type="ARBA" id="ARBA00022840"/>
    </source>
</evidence>
<dbReference type="GeneID" id="95619742"/>
<dbReference type="GO" id="GO:0005524">
    <property type="term" value="F:ATP binding"/>
    <property type="evidence" value="ECO:0007669"/>
    <property type="project" value="UniProtKB-KW"/>
</dbReference>
<gene>
    <name evidence="8" type="ORF">OEIGOIKO_00686</name>
</gene>
<name>A0A7U9KQL7_9ACTN</name>
<evidence type="ECO:0000259" key="7">
    <source>
        <dbReference type="PROSITE" id="PS50893"/>
    </source>
</evidence>
<dbReference type="PANTHER" id="PTHR42711:SF5">
    <property type="entry name" value="ABC TRANSPORTER ATP-BINDING PROTEIN NATA"/>
    <property type="match status" value="1"/>
</dbReference>
<dbReference type="SUPFAM" id="SSF52540">
    <property type="entry name" value="P-loop containing nucleoside triphosphate hydrolases"/>
    <property type="match status" value="1"/>
</dbReference>
<comment type="caution">
    <text evidence="8">The sequence shown here is derived from an EMBL/GenBank/DDBJ whole genome shotgun (WGS) entry which is preliminary data.</text>
</comment>
<feature type="domain" description="ABC transporter" evidence="7">
    <location>
        <begin position="7"/>
        <end position="242"/>
    </location>
</feature>
<sequence>MTGNLAIHADGLRKSYPGPGGGATEAVRGLGLSVAKGEFFGLLGPNGAGKSTTIGMLTTMVRPTAGRAAVCGLDVAADAVAVKRCIGVVAQDNTLDIELTVAENLEFRGRYFGLGRRDARARARALLALFGLTDRARARVFELSGGQLKRVMIARALVHRPDVLFLDEPTAGLDPQSRLHLWDVLRGLQAEGQTILLTTHHMEEAETLCDRLAVIDHGRVLACDSVPALRESVGAETVVTVVYEGGDFDLAAVHAMARADRVEATDGQVRVFAGDPDGVLSDLVALAAKAGLTVVDASQIAPSLETVFLTLTGREFRE</sequence>